<protein>
    <submittedName>
        <fullName evidence="5">Pilin</fullName>
    </submittedName>
</protein>
<dbReference type="Gene3D" id="3.30.700.10">
    <property type="entry name" value="Glycoprotein, Type 4 Pilin"/>
    <property type="match status" value="1"/>
</dbReference>
<comment type="similarity">
    <text evidence="1 3">Belongs to the N-Me-Phe pilin family.</text>
</comment>
<accession>A0A8I2BVZ2</accession>
<keyword evidence="4" id="KW-0812">Transmembrane</keyword>
<evidence type="ECO:0000256" key="4">
    <source>
        <dbReference type="SAM" id="Phobius"/>
    </source>
</evidence>
<dbReference type="InterPro" id="IPR012902">
    <property type="entry name" value="N_methyl_site"/>
</dbReference>
<comment type="caution">
    <text evidence="5">The sequence shown here is derived from an EMBL/GenBank/DDBJ whole genome shotgun (WGS) entry which is preliminary data.</text>
</comment>
<dbReference type="PANTHER" id="PTHR30093:SF34">
    <property type="entry name" value="PREPILIN PEPTIDASE-DEPENDENT PROTEIN D"/>
    <property type="match status" value="1"/>
</dbReference>
<dbReference type="InterPro" id="IPR045584">
    <property type="entry name" value="Pilin-like"/>
</dbReference>
<dbReference type="Pfam" id="PF07963">
    <property type="entry name" value="N_methyl"/>
    <property type="match status" value="1"/>
</dbReference>
<evidence type="ECO:0000256" key="3">
    <source>
        <dbReference type="RuleBase" id="RU000389"/>
    </source>
</evidence>
<dbReference type="GO" id="GO:0043107">
    <property type="term" value="P:type IV pilus-dependent motility"/>
    <property type="evidence" value="ECO:0007669"/>
    <property type="project" value="TreeGrafter"/>
</dbReference>
<keyword evidence="4" id="KW-0472">Membrane</keyword>
<keyword evidence="2" id="KW-0488">Methylation</keyword>
<gene>
    <name evidence="5" type="ORF">J7405_14120</name>
</gene>
<evidence type="ECO:0000313" key="5">
    <source>
        <dbReference type="EMBL" id="MBO9760663.1"/>
    </source>
</evidence>
<dbReference type="GO" id="GO:0044096">
    <property type="term" value="C:type IV pilus"/>
    <property type="evidence" value="ECO:0007669"/>
    <property type="project" value="TreeGrafter"/>
</dbReference>
<dbReference type="Proteomes" id="UP000668572">
    <property type="component" value="Unassembled WGS sequence"/>
</dbReference>
<dbReference type="AlphaFoldDB" id="A0A8I2BVZ2"/>
<dbReference type="Pfam" id="PF00114">
    <property type="entry name" value="Pilin"/>
    <property type="match status" value="1"/>
</dbReference>
<dbReference type="PANTHER" id="PTHR30093">
    <property type="entry name" value="GENERAL SECRETION PATHWAY PROTEIN G"/>
    <property type="match status" value="1"/>
</dbReference>
<dbReference type="SUPFAM" id="SSF54523">
    <property type="entry name" value="Pili subunits"/>
    <property type="match status" value="1"/>
</dbReference>
<proteinExistence type="inferred from homology"/>
<keyword evidence="3" id="KW-0281">Fimbrium</keyword>
<reference evidence="5" key="1">
    <citation type="submission" date="2021-03" db="EMBL/GenBank/DDBJ databases">
        <title>Molecular characterization of Xanthomonas species pathogenic on Araceae and the development of a triplex TaqMan assay for detection of X. phaseoli pv. dieffenbachiae.</title>
        <authorList>
            <person name="Van Der Wolf J."/>
            <person name="Krijger M."/>
            <person name="Mendes O."/>
            <person name="Brankovics B."/>
            <person name="Bonants P."/>
            <person name="Meekes E."/>
        </authorList>
    </citation>
    <scope>NUCLEOTIDE SEQUENCE</scope>
    <source>
        <strain evidence="5">NBC1264</strain>
    </source>
</reference>
<dbReference type="NCBIfam" id="TIGR02532">
    <property type="entry name" value="IV_pilin_GFxxxE"/>
    <property type="match status" value="1"/>
</dbReference>
<dbReference type="PROSITE" id="PS00409">
    <property type="entry name" value="PROKAR_NTER_METHYL"/>
    <property type="match status" value="1"/>
</dbReference>
<evidence type="ECO:0000256" key="2">
    <source>
        <dbReference type="ARBA" id="ARBA00022481"/>
    </source>
</evidence>
<feature type="transmembrane region" description="Helical" evidence="4">
    <location>
        <begin position="6"/>
        <end position="30"/>
    </location>
</feature>
<dbReference type="InterPro" id="IPR001082">
    <property type="entry name" value="Pilin"/>
</dbReference>
<dbReference type="GO" id="GO:0007155">
    <property type="term" value="P:cell adhesion"/>
    <property type="evidence" value="ECO:0007669"/>
    <property type="project" value="InterPro"/>
</dbReference>
<name>A0A8I2BVZ2_XANMN</name>
<evidence type="ECO:0000313" key="6">
    <source>
        <dbReference type="Proteomes" id="UP000668572"/>
    </source>
</evidence>
<sequence>MQTGKGFTLIEVLVVVAIIAVLAGIGLPAYQKYIAKAQLTGALAELRAGMTTVEYAQQENRDASLINADYVGLKPSTRCSSVEARLEVSGAATLSCVLMGNTRVAGFRLYLRRSQDGVWQCDGGEFEQSLRPAQCG</sequence>
<evidence type="ECO:0000256" key="1">
    <source>
        <dbReference type="ARBA" id="ARBA00005233"/>
    </source>
</evidence>
<keyword evidence="4" id="KW-1133">Transmembrane helix</keyword>
<dbReference type="RefSeq" id="WP_033474088.1">
    <property type="nucleotide sequence ID" value="NZ_CP083575.1"/>
</dbReference>
<organism evidence="5 6">
    <name type="scientific">Xanthomonas manihotis</name>
    <dbReference type="NCBI Taxonomy" id="43353"/>
    <lineage>
        <taxon>Bacteria</taxon>
        <taxon>Pseudomonadati</taxon>
        <taxon>Pseudomonadota</taxon>
        <taxon>Gammaproteobacteria</taxon>
        <taxon>Lysobacterales</taxon>
        <taxon>Lysobacteraceae</taxon>
        <taxon>Xanthomonas</taxon>
    </lineage>
</organism>
<dbReference type="EMBL" id="JAGHXW010000043">
    <property type="protein sequence ID" value="MBO9760663.1"/>
    <property type="molecule type" value="Genomic_DNA"/>
</dbReference>